<dbReference type="EMBL" id="PUHY01000014">
    <property type="protein sequence ID" value="PQO30430.1"/>
    <property type="molecule type" value="Genomic_DNA"/>
</dbReference>
<dbReference type="Proteomes" id="UP000238322">
    <property type="component" value="Unassembled WGS sequence"/>
</dbReference>
<reference evidence="1 2" key="1">
    <citation type="submission" date="2018-02" db="EMBL/GenBank/DDBJ databases">
        <title>Comparative genomes isolates from brazilian mangrove.</title>
        <authorList>
            <person name="Araujo J.E."/>
            <person name="Taketani R.G."/>
            <person name="Silva M.C.P."/>
            <person name="Loureco M.V."/>
            <person name="Andreote F.D."/>
        </authorList>
    </citation>
    <scope>NUCLEOTIDE SEQUENCE [LARGE SCALE GENOMIC DNA]</scope>
    <source>
        <strain evidence="1 2">Hex-1 MGV</strain>
    </source>
</reference>
<evidence type="ECO:0000313" key="1">
    <source>
        <dbReference type="EMBL" id="PQO30430.1"/>
    </source>
</evidence>
<dbReference type="AlphaFoldDB" id="A0A2S8FEC2"/>
<organism evidence="1 2">
    <name type="scientific">Blastopirellula marina</name>
    <dbReference type="NCBI Taxonomy" id="124"/>
    <lineage>
        <taxon>Bacteria</taxon>
        <taxon>Pseudomonadati</taxon>
        <taxon>Planctomycetota</taxon>
        <taxon>Planctomycetia</taxon>
        <taxon>Pirellulales</taxon>
        <taxon>Pirellulaceae</taxon>
        <taxon>Blastopirellula</taxon>
    </lineage>
</organism>
<dbReference type="RefSeq" id="WP_105332335.1">
    <property type="nucleotide sequence ID" value="NZ_PUHY01000014.1"/>
</dbReference>
<evidence type="ECO:0000313" key="2">
    <source>
        <dbReference type="Proteomes" id="UP000238322"/>
    </source>
</evidence>
<comment type="caution">
    <text evidence="1">The sequence shown here is derived from an EMBL/GenBank/DDBJ whole genome shotgun (WGS) entry which is preliminary data.</text>
</comment>
<gene>
    <name evidence="1" type="ORF">C5Y83_24005</name>
</gene>
<accession>A0A2S8FEC2</accession>
<proteinExistence type="predicted"/>
<dbReference type="OrthoDB" id="9907579at2"/>
<sequence length="158" mass="17946">MDYEYLHEIECVELRSVAKRPVTELLPEFRSLGFTLHDDVVSLDRKGKIPPWQHTSIVEVEVQCEGDEVFGFEEGEWDVLQLKYLFATLPFELADRFIDVVFQLAGKLEASVTYRGVEVDASGLKERFAFICDELLSETGEDAGSEGLAILIHSTYPR</sequence>
<protein>
    <submittedName>
        <fullName evidence="1">Uncharacterized protein</fullName>
    </submittedName>
</protein>
<name>A0A2S8FEC2_9BACT</name>